<evidence type="ECO:0000256" key="1">
    <source>
        <dbReference type="SAM" id="MobiDB-lite"/>
    </source>
</evidence>
<gene>
    <name evidence="2" type="ORF">CBR_g19504</name>
</gene>
<feature type="compositionally biased region" description="Basic and acidic residues" evidence="1">
    <location>
        <begin position="310"/>
        <end position="326"/>
    </location>
</feature>
<feature type="compositionally biased region" description="Basic and acidic residues" evidence="1">
    <location>
        <begin position="286"/>
        <end position="297"/>
    </location>
</feature>
<feature type="compositionally biased region" description="Acidic residues" evidence="1">
    <location>
        <begin position="249"/>
        <end position="263"/>
    </location>
</feature>
<dbReference type="EMBL" id="BFEA01000215">
    <property type="protein sequence ID" value="GBG74991.1"/>
    <property type="molecule type" value="Genomic_DNA"/>
</dbReference>
<feature type="compositionally biased region" description="Basic and acidic residues" evidence="1">
    <location>
        <begin position="9"/>
        <end position="19"/>
    </location>
</feature>
<dbReference type="Gramene" id="GBG74991">
    <property type="protein sequence ID" value="GBG74991"/>
    <property type="gene ID" value="CBR_g19504"/>
</dbReference>
<reference evidence="2 3" key="1">
    <citation type="journal article" date="2018" name="Cell">
        <title>The Chara Genome: Secondary Complexity and Implications for Plant Terrestrialization.</title>
        <authorList>
            <person name="Nishiyama T."/>
            <person name="Sakayama H."/>
            <person name="Vries J.D."/>
            <person name="Buschmann H."/>
            <person name="Saint-Marcoux D."/>
            <person name="Ullrich K.K."/>
            <person name="Haas F.B."/>
            <person name="Vanderstraeten L."/>
            <person name="Becker D."/>
            <person name="Lang D."/>
            <person name="Vosolsobe S."/>
            <person name="Rombauts S."/>
            <person name="Wilhelmsson P.K.I."/>
            <person name="Janitza P."/>
            <person name="Kern R."/>
            <person name="Heyl A."/>
            <person name="Rumpler F."/>
            <person name="Villalobos L.I.A.C."/>
            <person name="Clay J.M."/>
            <person name="Skokan R."/>
            <person name="Toyoda A."/>
            <person name="Suzuki Y."/>
            <person name="Kagoshima H."/>
            <person name="Schijlen E."/>
            <person name="Tajeshwar N."/>
            <person name="Catarino B."/>
            <person name="Hetherington A.J."/>
            <person name="Saltykova A."/>
            <person name="Bonnot C."/>
            <person name="Breuninger H."/>
            <person name="Symeonidi A."/>
            <person name="Radhakrishnan G.V."/>
            <person name="Van Nieuwerburgh F."/>
            <person name="Deforce D."/>
            <person name="Chang C."/>
            <person name="Karol K.G."/>
            <person name="Hedrich R."/>
            <person name="Ulvskov P."/>
            <person name="Glockner G."/>
            <person name="Delwiche C.F."/>
            <person name="Petrasek J."/>
            <person name="Van de Peer Y."/>
            <person name="Friml J."/>
            <person name="Beilby M."/>
            <person name="Dolan L."/>
            <person name="Kohara Y."/>
            <person name="Sugano S."/>
            <person name="Fujiyama A."/>
            <person name="Delaux P.-M."/>
            <person name="Quint M."/>
            <person name="TheiBen G."/>
            <person name="Hagemann M."/>
            <person name="Harholt J."/>
            <person name="Dunand C."/>
            <person name="Zachgo S."/>
            <person name="Langdale J."/>
            <person name="Maumus F."/>
            <person name="Straeten D.V.D."/>
            <person name="Gould S.B."/>
            <person name="Rensing S.A."/>
        </authorList>
    </citation>
    <scope>NUCLEOTIDE SEQUENCE [LARGE SCALE GENOMIC DNA]</scope>
    <source>
        <strain evidence="2 3">S276</strain>
    </source>
</reference>
<feature type="compositionally biased region" description="Acidic residues" evidence="1">
    <location>
        <begin position="213"/>
        <end position="235"/>
    </location>
</feature>
<feature type="region of interest" description="Disordered" evidence="1">
    <location>
        <begin position="210"/>
        <end position="337"/>
    </location>
</feature>
<evidence type="ECO:0000313" key="3">
    <source>
        <dbReference type="Proteomes" id="UP000265515"/>
    </source>
</evidence>
<feature type="compositionally biased region" description="Acidic residues" evidence="1">
    <location>
        <begin position="269"/>
        <end position="282"/>
    </location>
</feature>
<evidence type="ECO:0000313" key="2">
    <source>
        <dbReference type="EMBL" id="GBG74991.1"/>
    </source>
</evidence>
<dbReference type="AlphaFoldDB" id="A0A388KY81"/>
<feature type="region of interest" description="Disordered" evidence="1">
    <location>
        <begin position="1"/>
        <end position="37"/>
    </location>
</feature>
<proteinExistence type="predicted"/>
<protein>
    <submittedName>
        <fullName evidence="2">Uncharacterized protein</fullName>
    </submittedName>
</protein>
<dbReference type="Proteomes" id="UP000265515">
    <property type="component" value="Unassembled WGS sequence"/>
</dbReference>
<comment type="caution">
    <text evidence="2">The sequence shown here is derived from an EMBL/GenBank/DDBJ whole genome shotgun (WGS) entry which is preliminary data.</text>
</comment>
<accession>A0A388KY81</accession>
<sequence>MDADEGDEEEKRSSDNTERDADEEEGDEDGRGADETEMFEDCLKDILATLTRLMTRTGGAVMTQRRTRAVMGQTKTRGNPNIELAWTRDSEHRVVNEDVELLIIQAWRTEVEGDLRGFVFGTMAPGHRQTIVGELLIPFTQLLDDLPIDIISHSDENPVPHILSRSLTPYLQWSACQEDQWGNGSSPSGAEYLNPRGITDVHFFQLKTKSGEEAEEEEEEAEEEEEEKTFEEEESYSAYSEHESGAVSEESEESEEGEEEEQDGASAEEGADQAETQEDDPAAEQWRAEIAEGKRPLEQSVEVDLPIPDHPTRDLESPKEEVELPHAEASGTPAQRR</sequence>
<keyword evidence="3" id="KW-1185">Reference proteome</keyword>
<organism evidence="2 3">
    <name type="scientific">Chara braunii</name>
    <name type="common">Braun's stonewort</name>
    <dbReference type="NCBI Taxonomy" id="69332"/>
    <lineage>
        <taxon>Eukaryota</taxon>
        <taxon>Viridiplantae</taxon>
        <taxon>Streptophyta</taxon>
        <taxon>Charophyceae</taxon>
        <taxon>Charales</taxon>
        <taxon>Characeae</taxon>
        <taxon>Chara</taxon>
    </lineage>
</organism>
<name>A0A388KY81_CHABU</name>